<evidence type="ECO:0000313" key="3">
    <source>
        <dbReference type="Proteomes" id="UP000295531"/>
    </source>
</evidence>
<dbReference type="RefSeq" id="WP_133538689.1">
    <property type="nucleotide sequence ID" value="NZ_SNXI01000002.1"/>
</dbReference>
<proteinExistence type="predicted"/>
<accession>A0A4R6PNR3</accession>
<dbReference type="AlphaFoldDB" id="A0A4R6PNR3"/>
<evidence type="ECO:0000313" key="2">
    <source>
        <dbReference type="EMBL" id="TDP40226.1"/>
    </source>
</evidence>
<dbReference type="InterPro" id="IPR001173">
    <property type="entry name" value="Glyco_trans_2-like"/>
</dbReference>
<dbReference type="Gene3D" id="3.90.550.10">
    <property type="entry name" value="Spore Coat Polysaccharide Biosynthesis Protein SpsA, Chain A"/>
    <property type="match status" value="1"/>
</dbReference>
<dbReference type="SUPFAM" id="SSF53448">
    <property type="entry name" value="Nucleotide-diphospho-sugar transferases"/>
    <property type="match status" value="1"/>
</dbReference>
<dbReference type="EMBL" id="SNXI01000002">
    <property type="protein sequence ID" value="TDP40226.1"/>
    <property type="molecule type" value="Genomic_DNA"/>
</dbReference>
<dbReference type="InterPro" id="IPR029044">
    <property type="entry name" value="Nucleotide-diphossugar_trans"/>
</dbReference>
<dbReference type="GO" id="GO:0016740">
    <property type="term" value="F:transferase activity"/>
    <property type="evidence" value="ECO:0007669"/>
    <property type="project" value="UniProtKB-KW"/>
</dbReference>
<feature type="domain" description="Glycosyltransferase 2-like" evidence="1">
    <location>
        <begin position="18"/>
        <end position="141"/>
    </location>
</feature>
<keyword evidence="2" id="KW-0808">Transferase</keyword>
<dbReference type="Proteomes" id="UP000295531">
    <property type="component" value="Unassembled WGS sequence"/>
</dbReference>
<dbReference type="OrthoDB" id="9802649at2"/>
<evidence type="ECO:0000259" key="1">
    <source>
        <dbReference type="Pfam" id="PF00535"/>
    </source>
</evidence>
<dbReference type="Pfam" id="PF00535">
    <property type="entry name" value="Glycos_transf_2"/>
    <property type="match status" value="1"/>
</dbReference>
<keyword evidence="3" id="KW-1185">Reference proteome</keyword>
<reference evidence="2 3" key="1">
    <citation type="submission" date="2019-03" db="EMBL/GenBank/DDBJ databases">
        <title>Freshwater and sediment microbial communities from various areas in North America, analyzing microbe dynamics in response to fracking.</title>
        <authorList>
            <person name="Lamendella R."/>
        </authorList>
    </citation>
    <scope>NUCLEOTIDE SEQUENCE [LARGE SCALE GENOMIC DNA]</scope>
    <source>
        <strain evidence="2 3">18_TX</strain>
    </source>
</reference>
<name>A0A4R6PNR3_9GAMM</name>
<sequence>MSATKTTTDKVPWLTLAVLVHNPDRAYLDDLFESLLKQSEPFYLDIIDDSPVAQSDIKIPDALNARYIRHNSNAHGLSGNWNFAVREARSRWVSVLHQDDMLHADYTQIIAELIDTYPRASAVFSHARIIDENGRPASTLADRVKQRLLKKIEGTRYTLAGDEGSATLLRGNFIFCPAVCFNRDMLGLHGFNERWKMVPDLALYLHLLFKGHMLAGSKKVGMLYRRHQAQATAKYQATGLRFEEEFALYRQMLPCYELEGWWRAEQAAERATILKLHVGKEMLSRLLRGQVWQALKLGRYFFRS</sequence>
<organism evidence="2 3">
    <name type="scientific">Idiomarina aquatica</name>
    <dbReference type="NCBI Taxonomy" id="1327752"/>
    <lineage>
        <taxon>Bacteria</taxon>
        <taxon>Pseudomonadati</taxon>
        <taxon>Pseudomonadota</taxon>
        <taxon>Gammaproteobacteria</taxon>
        <taxon>Alteromonadales</taxon>
        <taxon>Idiomarinaceae</taxon>
        <taxon>Idiomarina</taxon>
    </lineage>
</organism>
<gene>
    <name evidence="2" type="ORF">DEU29_102126</name>
</gene>
<protein>
    <submittedName>
        <fullName evidence="2">Glycosyl transferase family 2</fullName>
    </submittedName>
</protein>
<comment type="caution">
    <text evidence="2">The sequence shown here is derived from an EMBL/GenBank/DDBJ whole genome shotgun (WGS) entry which is preliminary data.</text>
</comment>
<dbReference type="CDD" id="cd00761">
    <property type="entry name" value="Glyco_tranf_GTA_type"/>
    <property type="match status" value="1"/>
</dbReference>